<sequence>MTVLVDPPSWPAHGTLWSHLVSDTSLDELHRFAGAVGIARRAFDLDHYDVPASRYDELVASGAVPVGGRDLARRLVASGLRVPGRDRRAAKDAALLGRWSAVWASEHPAPLELGRSLLDRWHEPHRTYHDAAHLTFVLDSLDQLLAESPGTAGPPRTLHLALWFHDAVHDGVAGDDEKRSAALAVESLTPLLEPIDVAEVARLVRLTATHDPDAADLAGALVCDADLAILGTSSDRYARYARQVRAKYAHVPDDVFASARAEVLETLLTRPALYRTDQGRRAWEARARANVGAEIAALRR</sequence>
<dbReference type="SUPFAM" id="SSF109604">
    <property type="entry name" value="HD-domain/PDEase-like"/>
    <property type="match status" value="1"/>
</dbReference>
<dbReference type="PANTHER" id="PTHR21174:SF0">
    <property type="entry name" value="HD PHOSPHOHYDROLASE FAMILY PROTEIN-RELATED"/>
    <property type="match status" value="1"/>
</dbReference>
<organism evidence="2 3">
    <name type="scientific">Paraoerskovia sediminicola</name>
    <dbReference type="NCBI Taxonomy" id="1138587"/>
    <lineage>
        <taxon>Bacteria</taxon>
        <taxon>Bacillati</taxon>
        <taxon>Actinomycetota</taxon>
        <taxon>Actinomycetes</taxon>
        <taxon>Micrococcales</taxon>
        <taxon>Cellulomonadaceae</taxon>
        <taxon>Paraoerskovia</taxon>
    </lineage>
</organism>
<protein>
    <recommendedName>
        <fullName evidence="1">DUF4031 domain-containing protein</fullName>
    </recommendedName>
</protein>
<evidence type="ECO:0000313" key="3">
    <source>
        <dbReference type="Proteomes" id="UP001321475"/>
    </source>
</evidence>
<evidence type="ECO:0000259" key="1">
    <source>
        <dbReference type="Pfam" id="PF13223"/>
    </source>
</evidence>
<keyword evidence="3" id="KW-1185">Reference proteome</keyword>
<proteinExistence type="predicted"/>
<evidence type="ECO:0000313" key="2">
    <source>
        <dbReference type="EMBL" id="BDZ41137.1"/>
    </source>
</evidence>
<reference evidence="3" key="1">
    <citation type="journal article" date="2019" name="Int. J. Syst. Evol. Microbiol.">
        <title>The Global Catalogue of Microorganisms (GCM) 10K type strain sequencing project: providing services to taxonomists for standard genome sequencing and annotation.</title>
        <authorList>
            <consortium name="The Broad Institute Genomics Platform"/>
            <consortium name="The Broad Institute Genome Sequencing Center for Infectious Disease"/>
            <person name="Wu L."/>
            <person name="Ma J."/>
        </authorList>
    </citation>
    <scope>NUCLEOTIDE SEQUENCE [LARGE SCALE GENOMIC DNA]</scope>
    <source>
        <strain evidence="3">NBRC 108565</strain>
    </source>
</reference>
<dbReference type="Pfam" id="PF13223">
    <property type="entry name" value="DUF4031"/>
    <property type="match status" value="1"/>
</dbReference>
<dbReference type="EMBL" id="AP027729">
    <property type="protein sequence ID" value="BDZ41137.1"/>
    <property type="molecule type" value="Genomic_DNA"/>
</dbReference>
<dbReference type="InterPro" id="IPR025109">
    <property type="entry name" value="DUF4031"/>
</dbReference>
<dbReference type="Proteomes" id="UP001321475">
    <property type="component" value="Chromosome"/>
</dbReference>
<dbReference type="PANTHER" id="PTHR21174">
    <property type="match status" value="1"/>
</dbReference>
<feature type="domain" description="DUF4031" evidence="1">
    <location>
        <begin position="3"/>
        <end position="77"/>
    </location>
</feature>
<accession>A0ABN6X8M6</accession>
<dbReference type="RefSeq" id="WP_286218370.1">
    <property type="nucleotide sequence ID" value="NZ_AP027729.1"/>
</dbReference>
<name>A0ABN6X8M6_9CELL</name>
<dbReference type="InterPro" id="IPR009218">
    <property type="entry name" value="HD_phosphohydro"/>
</dbReference>
<gene>
    <name evidence="2" type="ORF">GCM10025865_04360</name>
</gene>